<sequence>MIDGGTSWYEDDYGPSVRPFAVTRGRVRVNRGDLDMLTLVRTVHPDAHRNRLQWEHNEILLMCVVRPLSLVEISARLDLLLAAVKVLVGDLLDVGALVLQSPARPVPPNPELLQAVLDGVRRL</sequence>
<dbReference type="Pfam" id="PF05331">
    <property type="entry name" value="DUF742"/>
    <property type="match status" value="1"/>
</dbReference>
<comment type="caution">
    <text evidence="1">The sequence shown here is derived from an EMBL/GenBank/DDBJ whole genome shotgun (WGS) entry which is preliminary data.</text>
</comment>
<keyword evidence="2" id="KW-1185">Reference proteome</keyword>
<proteinExistence type="predicted"/>
<name>A0A428X6E7_AMYBA</name>
<dbReference type="PANTHER" id="PTHR36221:SF1">
    <property type="entry name" value="DUF742 DOMAIN-CONTAINING PROTEIN"/>
    <property type="match status" value="1"/>
</dbReference>
<dbReference type="PANTHER" id="PTHR36221">
    <property type="entry name" value="DUF742 DOMAIN-CONTAINING PROTEIN"/>
    <property type="match status" value="1"/>
</dbReference>
<dbReference type="Proteomes" id="UP000286716">
    <property type="component" value="Unassembled WGS sequence"/>
</dbReference>
<dbReference type="AlphaFoldDB" id="A0A428X6E7"/>
<dbReference type="OrthoDB" id="4244884at2"/>
<evidence type="ECO:0000313" key="1">
    <source>
        <dbReference type="EMBL" id="RSM50893.1"/>
    </source>
</evidence>
<dbReference type="InterPro" id="IPR007995">
    <property type="entry name" value="DUF742"/>
</dbReference>
<dbReference type="EMBL" id="QHHU01000001">
    <property type="protein sequence ID" value="RSM50893.1"/>
    <property type="molecule type" value="Genomic_DNA"/>
</dbReference>
<gene>
    <name evidence="1" type="ORF">DMA12_01765</name>
</gene>
<reference evidence="1 2" key="1">
    <citation type="submission" date="2018-05" db="EMBL/GenBank/DDBJ databases">
        <title>Evolution of GPA BGCs.</title>
        <authorList>
            <person name="Waglechner N."/>
            <person name="Wright G.D."/>
        </authorList>
    </citation>
    <scope>NUCLEOTIDE SEQUENCE [LARGE SCALE GENOMIC DNA]</scope>
    <source>
        <strain evidence="1 2">DSM 5908</strain>
    </source>
</reference>
<organism evidence="1 2">
    <name type="scientific">Amycolatopsis balhimycina DSM 5908</name>
    <dbReference type="NCBI Taxonomy" id="1081091"/>
    <lineage>
        <taxon>Bacteria</taxon>
        <taxon>Bacillati</taxon>
        <taxon>Actinomycetota</taxon>
        <taxon>Actinomycetes</taxon>
        <taxon>Pseudonocardiales</taxon>
        <taxon>Pseudonocardiaceae</taxon>
        <taxon>Amycolatopsis</taxon>
    </lineage>
</organism>
<protein>
    <submittedName>
        <fullName evidence="1">DUF742 domain-containing protein</fullName>
    </submittedName>
</protein>
<dbReference type="RefSeq" id="WP_020646483.1">
    <property type="nucleotide sequence ID" value="NZ_QHHU01000001.1"/>
</dbReference>
<accession>A0A428X6E7</accession>
<evidence type="ECO:0000313" key="2">
    <source>
        <dbReference type="Proteomes" id="UP000286716"/>
    </source>
</evidence>